<dbReference type="NCBIfam" id="TIGR04131">
    <property type="entry name" value="Bac_Flav_CTERM"/>
    <property type="match status" value="1"/>
</dbReference>
<dbReference type="Proteomes" id="UP001500426">
    <property type="component" value="Unassembled WGS sequence"/>
</dbReference>
<reference evidence="2" key="1">
    <citation type="journal article" date="2019" name="Int. J. Syst. Evol. Microbiol.">
        <title>The Global Catalogue of Microorganisms (GCM) 10K type strain sequencing project: providing services to taxonomists for standard genome sequencing and annotation.</title>
        <authorList>
            <consortium name="The Broad Institute Genomics Platform"/>
            <consortium name="The Broad Institute Genome Sequencing Center for Infectious Disease"/>
            <person name="Wu L."/>
            <person name="Ma J."/>
        </authorList>
    </citation>
    <scope>NUCLEOTIDE SEQUENCE [LARGE SCALE GENOMIC DNA]</scope>
    <source>
        <strain evidence="2">JCM 17068</strain>
    </source>
</reference>
<evidence type="ECO:0000313" key="1">
    <source>
        <dbReference type="EMBL" id="GAA4044446.1"/>
    </source>
</evidence>
<gene>
    <name evidence="1" type="ORF">GCM10022388_07110</name>
</gene>
<keyword evidence="2" id="KW-1185">Reference proteome</keyword>
<evidence type="ECO:0000313" key="2">
    <source>
        <dbReference type="Proteomes" id="UP001500426"/>
    </source>
</evidence>
<dbReference type="Pfam" id="PF13585">
    <property type="entry name" value="CHU_C"/>
    <property type="match status" value="1"/>
</dbReference>
<comment type="caution">
    <text evidence="1">The sequence shown here is derived from an EMBL/GenBank/DDBJ whole genome shotgun (WGS) entry which is preliminary data.</text>
</comment>
<dbReference type="RefSeq" id="WP_345090794.1">
    <property type="nucleotide sequence ID" value="NZ_BAABCS010000005.1"/>
</dbReference>
<proteinExistence type="predicted"/>
<dbReference type="EMBL" id="BAABCS010000005">
    <property type="protein sequence ID" value="GAA4044446.1"/>
    <property type="molecule type" value="Genomic_DNA"/>
</dbReference>
<accession>A0ABP7UIN3</accession>
<dbReference type="Gene3D" id="2.60.40.10">
    <property type="entry name" value="Immunoglobulins"/>
    <property type="match status" value="3"/>
</dbReference>
<protein>
    <recommendedName>
        <fullName evidence="3">Gliding motility-associated C-terminal domain-containing protein</fullName>
    </recommendedName>
</protein>
<dbReference type="InterPro" id="IPR026341">
    <property type="entry name" value="T9SS_type_B"/>
</dbReference>
<sequence length="1266" mass="136535">MKGTRTKNQLHLIFFLVFFFQFSFAQLSSFSLVVTKTDEACTGNGSLSFNVQNTTPGATIVYSIYLLPNVTTPIATTSNTTFTGLQSGNYTVIATQTLGNLSNTAQQSIQINDTRVLLTYQVSSLQTSCAIGTIVATVLTGNPVTYEITSGPVIRPPQASNMFAGLGPGTYNIRVNDACGEGVVQTYTLSFTNPPNLTLGNFIKTCALNTCNTISGTFLVTADLNTSIRYPLTIQTTTFPPSGGAPIIQSQTLSSGSSNSQLVSLIVPFFHAQNYTFNIQVTDACGNIYSNNAIPIFGQLSANSQQLYANCITGIEVSLCDFLPPYTTSFISAPAGFNPTLFNSNHPGPFNSSVLVYSSNSINDLPVGNYTIQIVDACGRTVQTQVSIVAVLPGFEVVPVPDSCAGEAIVRIPNGGPLVTSVIMTSGPSTINQTFPYNVSFNINSGVFTMQLPSGTYNFTGTDVCGNSFQYEIIILPRVVSMTAAGNSFPGCTSNDGIITVTSAGGTISSIRITSAPSALNQTLPYLVPLANPNSMYVQITNLPAGNYTLAITDNCNQVYTLTATISNVVSNDPLVLLDRKGCGVGFDSIGLISPNGPLQVVTIIAAPSTFSFPLPYNVSFNIAANGIFYMNSLPEGTYTFYSKDICNVERTETRLLTGYHTTTEDIQVVSNCGSFDLVLNYNDNSAYLSQFWLQKYNSITGQWVHPTTGVVYPTNSMPSSSNSINLINNTTNLNIAATGQFRILKTYEYFSNGSPSLLKCIENIRSFEYNGGLQITAAYALPCVNQGTQIIIVANGIPPLTYRITSKDGLPFLVNNGTSNIFSGLQPGIYNFQVQDTCGNIVNRLFDITTLPEPSITPSNLCQGQSGELSVQAFSFLNYQWWKGTNTTTILSTTNVLTFNPFNGVTDAGTYYVRIYSTIPGSCVDRILSYTIPLSTIPNAGLDGNLVLCGTSNSVNLFTLLNGTYDTGGVWQEITNSGMLSGSNWLPLGIPYGVYNFKYTVSGFCNAIDESFVSITFNPIPMDPIVDVDSNYCSGDDIQFFTETIPNATYQWTGPNGFTATTQNLVFNDSTTILSGNYTVTANLNGCTSSTTKTILVKPIPQFTIEANCINNNFTITAVSANGTFSNSDTFLWSGPDGFTSTINPIQISNKPKGTYSVVITNIDGCSTSQSVEVLSTLCTIPNGISPNGDGLNDSFDLSGFTGIREIKIFNRYGMVVYEQENYIDQWHGQQKNSDKLLPDGTYYYLINFENSEPKTGWVYLVREY</sequence>
<dbReference type="InterPro" id="IPR013783">
    <property type="entry name" value="Ig-like_fold"/>
</dbReference>
<name>A0ABP7UIN3_9FLAO</name>
<organism evidence="1 2">
    <name type="scientific">Flavobacterium chungnamense</name>
    <dbReference type="NCBI Taxonomy" id="706182"/>
    <lineage>
        <taxon>Bacteria</taxon>
        <taxon>Pseudomonadati</taxon>
        <taxon>Bacteroidota</taxon>
        <taxon>Flavobacteriia</taxon>
        <taxon>Flavobacteriales</taxon>
        <taxon>Flavobacteriaceae</taxon>
        <taxon>Flavobacterium</taxon>
    </lineage>
</organism>
<evidence type="ECO:0008006" key="3">
    <source>
        <dbReference type="Google" id="ProtNLM"/>
    </source>
</evidence>